<protein>
    <recommendedName>
        <fullName evidence="4">VWFA domain-containing protein</fullName>
    </recommendedName>
</protein>
<feature type="compositionally biased region" description="Polar residues" evidence="3">
    <location>
        <begin position="489"/>
        <end position="504"/>
    </location>
</feature>
<dbReference type="Gene3D" id="3.40.50.410">
    <property type="entry name" value="von Willebrand factor, type A domain"/>
    <property type="match status" value="1"/>
</dbReference>
<evidence type="ECO:0000256" key="3">
    <source>
        <dbReference type="SAM" id="MobiDB-lite"/>
    </source>
</evidence>
<feature type="compositionally biased region" description="Acidic residues" evidence="3">
    <location>
        <begin position="151"/>
        <end position="171"/>
    </location>
</feature>
<organism evidence="5">
    <name type="scientific">Medioppia subpectinata</name>
    <dbReference type="NCBI Taxonomy" id="1979941"/>
    <lineage>
        <taxon>Eukaryota</taxon>
        <taxon>Metazoa</taxon>
        <taxon>Ecdysozoa</taxon>
        <taxon>Arthropoda</taxon>
        <taxon>Chelicerata</taxon>
        <taxon>Arachnida</taxon>
        <taxon>Acari</taxon>
        <taxon>Acariformes</taxon>
        <taxon>Sarcoptiformes</taxon>
        <taxon>Oribatida</taxon>
        <taxon>Brachypylina</taxon>
        <taxon>Oppioidea</taxon>
        <taxon>Oppiidae</taxon>
        <taxon>Medioppia</taxon>
    </lineage>
</organism>
<dbReference type="PANTHER" id="PTHR48103">
    <property type="entry name" value="MIDASIN-RELATED"/>
    <property type="match status" value="1"/>
</dbReference>
<feature type="compositionally biased region" description="Acidic residues" evidence="3">
    <location>
        <begin position="280"/>
        <end position="298"/>
    </location>
</feature>
<dbReference type="GO" id="GO:0000027">
    <property type="term" value="P:ribosomal large subunit assembly"/>
    <property type="evidence" value="ECO:0007669"/>
    <property type="project" value="TreeGrafter"/>
</dbReference>
<feature type="region of interest" description="Disordered" evidence="3">
    <location>
        <begin position="77"/>
        <end position="504"/>
    </location>
</feature>
<dbReference type="Pfam" id="PF13519">
    <property type="entry name" value="VWA_2"/>
    <property type="match status" value="1"/>
</dbReference>
<keyword evidence="2" id="KW-0067">ATP-binding</keyword>
<feature type="region of interest" description="Disordered" evidence="3">
    <location>
        <begin position="534"/>
        <end position="600"/>
    </location>
</feature>
<feature type="compositionally biased region" description="Acidic residues" evidence="3">
    <location>
        <begin position="252"/>
        <end position="261"/>
    </location>
</feature>
<feature type="domain" description="VWFA" evidence="4">
    <location>
        <begin position="734"/>
        <end position="890"/>
    </location>
</feature>
<dbReference type="FunFam" id="3.40.50.410:FF:000028">
    <property type="entry name" value="Midasin"/>
    <property type="match status" value="1"/>
</dbReference>
<accession>A0A7R9PYP8</accession>
<dbReference type="SMART" id="SM00327">
    <property type="entry name" value="VWA"/>
    <property type="match status" value="1"/>
</dbReference>
<feature type="compositionally biased region" description="Basic and acidic residues" evidence="3">
    <location>
        <begin position="262"/>
        <end position="279"/>
    </location>
</feature>
<feature type="compositionally biased region" description="Basic and acidic residues" evidence="3">
    <location>
        <begin position="534"/>
        <end position="583"/>
    </location>
</feature>
<keyword evidence="6" id="KW-1185">Reference proteome</keyword>
<dbReference type="PROSITE" id="PS50234">
    <property type="entry name" value="VWFA"/>
    <property type="match status" value="1"/>
</dbReference>
<name>A0A7R9PYP8_9ACAR</name>
<feature type="compositionally biased region" description="Basic and acidic residues" evidence="3">
    <location>
        <begin position="449"/>
        <end position="480"/>
    </location>
</feature>
<sequence>MSILEFRAQILKNIYPFLEIYVNSLQYFITLSVSSLRTYNKLLSVLLSLFSDLIQNGFCLPQEPSDETNNKEMGTELKDIEDGGLGEGEGTKDVSDKIESEDQLEDALKEGAKEEGKGDENEEKDIDEEDNGIEMENDFEGQAYSPSKGDNEDDEESDGDDSDNNLEDQMGDVDNNSDVLDEKIWGSDEENSDSDETDGEDETGFGGKDTLDNKTVANDENKDLNKDKNSDEKSDEENNENELEMNDKENELQGDDYEDERIDPYKDLEPRIDKSKEELPENMELDDNEDNEEDNDESGEQKDDKSVSGLSDSETEEQNLDEMNASEEEFEENTENNENEDKSKDLENKVEEIEDIDEGKEENISEEKESKPNPSQGMDSTKDQIFNTPDEKTVENENNSSNACVEENTEQKSDQNAGQNEEQHGFSNSLVGDNTTQSESQQLQSSAALDEKELKEEKLNQNMRKDNTRRTLADDYDKSAKRQKIMANENESTSNADPNNENDSKNQMIESQLYRHVDNILDANNKAIDIASNDEKMIQKDNDNESDNKDNIDLNKPEEMDIEEKSELIDTLKPIDVKSEKTQTKSSNKNDGNKEDMTEEAMETEGEIISTLTVQRGNESTFHTHINSDDIHESDDTLIGKRFDDLSFKTINNLDINSVIDVWKECEAKVFPLVYELCERLQLVLEPTKMAKLRGDYRTGKRLNMRKVIAYIASDFRKDKIWLRRTKASKRQYQIVIAVDDSSSMSDNKSKQLAFESLALLGKSLTLLEAGELAIMSFGQTVRLLHHFNEAFNENTGANLLTQLTFEQKETRIADLLQSVEQLMSTSRRPTGSQKEDISQLLIIVSDGRGIYSEGEQRVRQSIRKMKELGIFVVFVVIDNPLNKDSILDIRVPIFSGAGNVKIESYMERFPFQFYILLRDINGLPVVMGEALRQWFELITSGQT</sequence>
<feature type="compositionally biased region" description="Acidic residues" evidence="3">
    <location>
        <begin position="313"/>
        <end position="338"/>
    </location>
</feature>
<dbReference type="AlphaFoldDB" id="A0A7R9PYP8"/>
<dbReference type="GO" id="GO:0005634">
    <property type="term" value="C:nucleus"/>
    <property type="evidence" value="ECO:0007669"/>
    <property type="project" value="TreeGrafter"/>
</dbReference>
<feature type="compositionally biased region" description="Acidic residues" evidence="3">
    <location>
        <begin position="233"/>
        <end position="244"/>
    </location>
</feature>
<dbReference type="SUPFAM" id="SSF53300">
    <property type="entry name" value="vWA-like"/>
    <property type="match status" value="1"/>
</dbReference>
<feature type="compositionally biased region" description="Acidic residues" evidence="3">
    <location>
        <begin position="120"/>
        <end position="139"/>
    </location>
</feature>
<dbReference type="Proteomes" id="UP000759131">
    <property type="component" value="Unassembled WGS sequence"/>
</dbReference>
<dbReference type="EMBL" id="CAJPIZ010002653">
    <property type="protein sequence ID" value="CAG2105322.1"/>
    <property type="molecule type" value="Genomic_DNA"/>
</dbReference>
<dbReference type="OrthoDB" id="6515339at2759"/>
<evidence type="ECO:0000313" key="6">
    <source>
        <dbReference type="Proteomes" id="UP000759131"/>
    </source>
</evidence>
<evidence type="ECO:0000259" key="4">
    <source>
        <dbReference type="PROSITE" id="PS50234"/>
    </source>
</evidence>
<feature type="compositionally biased region" description="Basic and acidic residues" evidence="3">
    <location>
        <begin position="361"/>
        <end position="371"/>
    </location>
</feature>
<dbReference type="EMBL" id="OC857228">
    <property type="protein sequence ID" value="CAD7624892.1"/>
    <property type="molecule type" value="Genomic_DNA"/>
</dbReference>
<feature type="compositionally biased region" description="Polar residues" evidence="3">
    <location>
        <begin position="372"/>
        <end position="387"/>
    </location>
</feature>
<evidence type="ECO:0000256" key="2">
    <source>
        <dbReference type="ARBA" id="ARBA00022840"/>
    </source>
</evidence>
<dbReference type="GO" id="GO:0000055">
    <property type="term" value="P:ribosomal large subunit export from nucleus"/>
    <property type="evidence" value="ECO:0007669"/>
    <property type="project" value="TreeGrafter"/>
</dbReference>
<feature type="compositionally biased region" description="Basic and acidic residues" evidence="3">
    <location>
        <begin position="339"/>
        <end position="351"/>
    </location>
</feature>
<feature type="compositionally biased region" description="Acidic residues" evidence="3">
    <location>
        <begin position="187"/>
        <end position="203"/>
    </location>
</feature>
<feature type="compositionally biased region" description="Basic and acidic residues" evidence="3">
    <location>
        <begin position="209"/>
        <end position="232"/>
    </location>
</feature>
<dbReference type="InterPro" id="IPR002035">
    <property type="entry name" value="VWF_A"/>
</dbReference>
<dbReference type="GO" id="GO:0030687">
    <property type="term" value="C:preribosome, large subunit precursor"/>
    <property type="evidence" value="ECO:0007669"/>
    <property type="project" value="TreeGrafter"/>
</dbReference>
<dbReference type="PANTHER" id="PTHR48103:SF2">
    <property type="entry name" value="MIDASIN"/>
    <property type="match status" value="1"/>
</dbReference>
<evidence type="ECO:0000256" key="1">
    <source>
        <dbReference type="ARBA" id="ARBA00022741"/>
    </source>
</evidence>
<feature type="compositionally biased region" description="Polar residues" evidence="3">
    <location>
        <begin position="414"/>
        <end position="436"/>
    </location>
</feature>
<feature type="compositionally biased region" description="Basic and acidic residues" evidence="3">
    <location>
        <begin position="89"/>
        <end position="119"/>
    </location>
</feature>
<dbReference type="InterPro" id="IPR036465">
    <property type="entry name" value="vWFA_dom_sf"/>
</dbReference>
<keyword evidence="1" id="KW-0547">Nucleotide-binding</keyword>
<feature type="compositionally biased region" description="Low complexity" evidence="3">
    <location>
        <begin position="437"/>
        <end position="448"/>
    </location>
</feature>
<gene>
    <name evidence="5" type="ORF">OSB1V03_LOCUS5331</name>
</gene>
<evidence type="ECO:0000313" key="5">
    <source>
        <dbReference type="EMBL" id="CAD7624892.1"/>
    </source>
</evidence>
<proteinExistence type="predicted"/>
<reference evidence="5" key="1">
    <citation type="submission" date="2020-11" db="EMBL/GenBank/DDBJ databases">
        <authorList>
            <person name="Tran Van P."/>
        </authorList>
    </citation>
    <scope>NUCLEOTIDE SEQUENCE</scope>
</reference>
<dbReference type="GO" id="GO:0005524">
    <property type="term" value="F:ATP binding"/>
    <property type="evidence" value="ECO:0007669"/>
    <property type="project" value="UniProtKB-KW"/>
</dbReference>